<feature type="domain" description="Metallo-beta-lactamase" evidence="1">
    <location>
        <begin position="5"/>
        <end position="185"/>
    </location>
</feature>
<evidence type="ECO:0000259" key="1">
    <source>
        <dbReference type="SMART" id="SM00849"/>
    </source>
</evidence>
<dbReference type="EMBL" id="CP021404">
    <property type="protein sequence ID" value="ATI43374.1"/>
    <property type="molecule type" value="Genomic_DNA"/>
</dbReference>
<organism evidence="2 3">
    <name type="scientific">Pacificitalea manganoxidans</name>
    <dbReference type="NCBI Taxonomy" id="1411902"/>
    <lineage>
        <taxon>Bacteria</taxon>
        <taxon>Pseudomonadati</taxon>
        <taxon>Pseudomonadota</taxon>
        <taxon>Alphaproteobacteria</taxon>
        <taxon>Rhodobacterales</taxon>
        <taxon>Paracoccaceae</taxon>
        <taxon>Pacificitalea</taxon>
    </lineage>
</organism>
<keyword evidence="3" id="KW-1185">Reference proteome</keyword>
<reference evidence="2 3" key="1">
    <citation type="submission" date="2017-05" db="EMBL/GenBank/DDBJ databases">
        <title>Comparative genomic and metabolic analysis of manganese-oxidizing mechanisms in Celeribater manganoxidans DY25T: its adaption to the environment of polymetallic nodule.</title>
        <authorList>
            <person name="Wang X."/>
        </authorList>
    </citation>
    <scope>NUCLEOTIDE SEQUENCE [LARGE SCALE GENOMIC DNA]</scope>
    <source>
        <strain evidence="2 3">DY25</strain>
    </source>
</reference>
<dbReference type="GO" id="GO:0016787">
    <property type="term" value="F:hydrolase activity"/>
    <property type="evidence" value="ECO:0007669"/>
    <property type="project" value="UniProtKB-KW"/>
</dbReference>
<dbReference type="InterPro" id="IPR036388">
    <property type="entry name" value="WH-like_DNA-bd_sf"/>
</dbReference>
<dbReference type="InterPro" id="IPR041516">
    <property type="entry name" value="LACTB2_WH"/>
</dbReference>
<sequence length="272" mass="28736">MTHSGTNSYLLGTGAVALIDPGPDDPQHLTALLTALEPGEHIAAIIVTHRHLDHTALAPRLVARTGAPTFAFAPAEVTRRPIMAALAALGDIGGGEGHDDAFAPDHLLRDGEVLALGDWSVTALHTPGHTADHLSLHSGTWVFCGDIVMGWASTLISPPDGDLTRFRDSCARLRALNATQLLPGHGAPIEAPQARIDALLAHRDQRDAQIRTQLAQGPATAAELAQAIYTDTPPALIPAATRNVLAHLIDLTERNLAQSQSILSPHAQFELI</sequence>
<accession>A0A291M389</accession>
<protein>
    <submittedName>
        <fullName evidence="2">MBL fold metallo-hydrolase</fullName>
    </submittedName>
</protein>
<dbReference type="Gene3D" id="1.10.10.10">
    <property type="entry name" value="Winged helix-like DNA-binding domain superfamily/Winged helix DNA-binding domain"/>
    <property type="match status" value="1"/>
</dbReference>
<gene>
    <name evidence="2" type="ORF">CBW24_08740</name>
</gene>
<dbReference type="InterPro" id="IPR036866">
    <property type="entry name" value="RibonucZ/Hydroxyglut_hydro"/>
</dbReference>
<dbReference type="Proteomes" id="UP000219050">
    <property type="component" value="Chromosome"/>
</dbReference>
<dbReference type="InterPro" id="IPR001279">
    <property type="entry name" value="Metallo-B-lactamas"/>
</dbReference>
<dbReference type="Pfam" id="PF17778">
    <property type="entry name" value="WHD_BLACT"/>
    <property type="match status" value="1"/>
</dbReference>
<dbReference type="AlphaFoldDB" id="A0A291M389"/>
<dbReference type="CDD" id="cd16278">
    <property type="entry name" value="metallo-hydrolase-like_MBL-fold"/>
    <property type="match status" value="1"/>
</dbReference>
<dbReference type="PANTHER" id="PTHR23131">
    <property type="entry name" value="ENDORIBONUCLEASE LACTB2"/>
    <property type="match status" value="1"/>
</dbReference>
<evidence type="ECO:0000313" key="2">
    <source>
        <dbReference type="EMBL" id="ATI43374.1"/>
    </source>
</evidence>
<dbReference type="KEGG" id="cmag:CBW24_08740"/>
<dbReference type="SMART" id="SM00849">
    <property type="entry name" value="Lactamase_B"/>
    <property type="match status" value="1"/>
</dbReference>
<dbReference type="Pfam" id="PF00753">
    <property type="entry name" value="Lactamase_B"/>
    <property type="match status" value="1"/>
</dbReference>
<keyword evidence="2" id="KW-0378">Hydrolase</keyword>
<dbReference type="OrthoDB" id="9788263at2"/>
<proteinExistence type="predicted"/>
<name>A0A291M389_9RHOB</name>
<dbReference type="SUPFAM" id="SSF56281">
    <property type="entry name" value="Metallo-hydrolase/oxidoreductase"/>
    <property type="match status" value="1"/>
</dbReference>
<evidence type="ECO:0000313" key="3">
    <source>
        <dbReference type="Proteomes" id="UP000219050"/>
    </source>
</evidence>
<dbReference type="Gene3D" id="3.60.15.10">
    <property type="entry name" value="Ribonuclease Z/Hydroxyacylglutathione hydrolase-like"/>
    <property type="match status" value="1"/>
</dbReference>
<dbReference type="PANTHER" id="PTHR23131:SF0">
    <property type="entry name" value="ENDORIBONUCLEASE LACTB2"/>
    <property type="match status" value="1"/>
</dbReference>
<dbReference type="InterPro" id="IPR050662">
    <property type="entry name" value="Sec-metab_biosynth-thioest"/>
</dbReference>